<keyword evidence="7" id="KW-0808">Transferase</keyword>
<evidence type="ECO:0000256" key="8">
    <source>
        <dbReference type="ARBA" id="ARBA00022898"/>
    </source>
</evidence>
<evidence type="ECO:0000256" key="4">
    <source>
        <dbReference type="ARBA" id="ARBA00011738"/>
    </source>
</evidence>
<dbReference type="NCBIfam" id="TIGR03945">
    <property type="entry name" value="PLP_SbnA_fam"/>
    <property type="match status" value="1"/>
</dbReference>
<organism evidence="10 11">
    <name type="scientific">Symmachiella dynata</name>
    <dbReference type="NCBI Taxonomy" id="2527995"/>
    <lineage>
        <taxon>Bacteria</taxon>
        <taxon>Pseudomonadati</taxon>
        <taxon>Planctomycetota</taxon>
        <taxon>Planctomycetia</taxon>
        <taxon>Planctomycetales</taxon>
        <taxon>Planctomycetaceae</taxon>
        <taxon>Symmachiella</taxon>
    </lineage>
</organism>
<evidence type="ECO:0000256" key="1">
    <source>
        <dbReference type="ARBA" id="ARBA00001933"/>
    </source>
</evidence>
<dbReference type="InterPro" id="IPR036052">
    <property type="entry name" value="TrpB-like_PALP_sf"/>
</dbReference>
<evidence type="ECO:0000259" key="9">
    <source>
        <dbReference type="Pfam" id="PF00291"/>
    </source>
</evidence>
<gene>
    <name evidence="10" type="primary">sbnA</name>
    <name evidence="10" type="ORF">Mal52_46510</name>
</gene>
<comment type="subunit">
    <text evidence="4">Homodimer.</text>
</comment>
<sequence length="369" mass="40228">MFLERTPLSIPQREAKRAVTTTMTTIEQSTSAGIMAAVGNTPLVRLSRYLENPTVQLYAKLECCNPGGSAKDRPAYEMIKAGLEAGQIDATSTIVESSSGNMGIGLAQACGFFGLKLICVVDPRTQAQNIQIMQALGAEVQMVERPVEDDFLQARLNRVCWLLENIEGSYWPNQYANEYNPRSHELGTIREIDEELNGEIDFLFVATSSTGTARGCQDYLRRHRRRTEVVAVDAVGSVLFGGEPGPRHIPGLGTGRVPKLARGQAFDFIRRVTDLDCVVECRRLAKREAILAGGSAGGVLSTIRAMQEQLTGKSCVAILHDSGTRYLDTVFNDAWVESTLGCSSAELQRLIHSSTPVSEGVEDQCQVLA</sequence>
<dbReference type="PROSITE" id="PS00901">
    <property type="entry name" value="CYS_SYNTHASE"/>
    <property type="match status" value="1"/>
</dbReference>
<proteinExistence type="inferred from homology"/>
<keyword evidence="11" id="KW-1185">Reference proteome</keyword>
<keyword evidence="8" id="KW-0663">Pyridoxal phosphate</keyword>
<dbReference type="CDD" id="cd01561">
    <property type="entry name" value="CBS_like"/>
    <property type="match status" value="1"/>
</dbReference>
<evidence type="ECO:0000256" key="7">
    <source>
        <dbReference type="ARBA" id="ARBA00022679"/>
    </source>
</evidence>
<dbReference type="GO" id="GO:0006535">
    <property type="term" value="P:cysteine biosynthetic process from serine"/>
    <property type="evidence" value="ECO:0007669"/>
    <property type="project" value="InterPro"/>
</dbReference>
<dbReference type="InterPro" id="IPR050214">
    <property type="entry name" value="Cys_Synth/Cystath_Beta-Synth"/>
</dbReference>
<dbReference type="KEGG" id="sdyn:Mal52_46510"/>
<name>A0A517ZUJ3_9PLAN</name>
<evidence type="ECO:0000313" key="10">
    <source>
        <dbReference type="EMBL" id="QDU46152.1"/>
    </source>
</evidence>
<dbReference type="GO" id="GO:0016765">
    <property type="term" value="F:transferase activity, transferring alkyl or aryl (other than methyl) groups"/>
    <property type="evidence" value="ECO:0007669"/>
    <property type="project" value="UniProtKB-ARBA"/>
</dbReference>
<dbReference type="EMBL" id="CP036276">
    <property type="protein sequence ID" value="QDU46152.1"/>
    <property type="molecule type" value="Genomic_DNA"/>
</dbReference>
<evidence type="ECO:0000256" key="5">
    <source>
        <dbReference type="ARBA" id="ARBA00012331"/>
    </source>
</evidence>
<evidence type="ECO:0000256" key="6">
    <source>
        <dbReference type="ARBA" id="ARBA00016985"/>
    </source>
</evidence>
<dbReference type="Gene3D" id="3.40.50.1100">
    <property type="match status" value="2"/>
</dbReference>
<comment type="pathway">
    <text evidence="2">Siderophore biosynthesis.</text>
</comment>
<comment type="similarity">
    <text evidence="3">Belongs to the cysteine synthase/cystathionine beta-synthase family. SbnA subfamily.</text>
</comment>
<accession>A0A517ZUJ3</accession>
<protein>
    <recommendedName>
        <fullName evidence="6">N-(2-amino-2-carboxyethyl)-L-glutamate synthase</fullName>
        <ecNumber evidence="5">2.5.1.140</ecNumber>
    </recommendedName>
</protein>
<evidence type="ECO:0000256" key="3">
    <source>
        <dbReference type="ARBA" id="ARBA00008519"/>
    </source>
</evidence>
<dbReference type="AlphaFoldDB" id="A0A517ZUJ3"/>
<dbReference type="InterPro" id="IPR001216">
    <property type="entry name" value="P-phosphate_BS"/>
</dbReference>
<reference evidence="10 11" key="1">
    <citation type="submission" date="2019-02" db="EMBL/GenBank/DDBJ databases">
        <title>Deep-cultivation of Planctomycetes and their phenomic and genomic characterization uncovers novel biology.</title>
        <authorList>
            <person name="Wiegand S."/>
            <person name="Jogler M."/>
            <person name="Boedeker C."/>
            <person name="Pinto D."/>
            <person name="Vollmers J."/>
            <person name="Rivas-Marin E."/>
            <person name="Kohn T."/>
            <person name="Peeters S.H."/>
            <person name="Heuer A."/>
            <person name="Rast P."/>
            <person name="Oberbeckmann S."/>
            <person name="Bunk B."/>
            <person name="Jeske O."/>
            <person name="Meyerdierks A."/>
            <person name="Storesund J.E."/>
            <person name="Kallscheuer N."/>
            <person name="Luecker S."/>
            <person name="Lage O.M."/>
            <person name="Pohl T."/>
            <person name="Merkel B.J."/>
            <person name="Hornburger P."/>
            <person name="Mueller R.-W."/>
            <person name="Bruemmer F."/>
            <person name="Labrenz M."/>
            <person name="Spormann A.M."/>
            <person name="Op den Camp H."/>
            <person name="Overmann J."/>
            <person name="Amann R."/>
            <person name="Jetten M.S.M."/>
            <person name="Mascher T."/>
            <person name="Medema M.H."/>
            <person name="Devos D.P."/>
            <person name="Kaster A.-K."/>
            <person name="Ovreas L."/>
            <person name="Rohde M."/>
            <person name="Galperin M.Y."/>
            <person name="Jogler C."/>
        </authorList>
    </citation>
    <scope>NUCLEOTIDE SEQUENCE [LARGE SCALE GENOMIC DNA]</scope>
    <source>
        <strain evidence="10 11">Mal52</strain>
    </source>
</reference>
<evidence type="ECO:0000313" key="11">
    <source>
        <dbReference type="Proteomes" id="UP000319383"/>
    </source>
</evidence>
<dbReference type="EC" id="2.5.1.140" evidence="5"/>
<dbReference type="InterPro" id="IPR001926">
    <property type="entry name" value="TrpB-like_PALP"/>
</dbReference>
<comment type="cofactor">
    <cofactor evidence="1">
        <name>pyridoxal 5'-phosphate</name>
        <dbReference type="ChEBI" id="CHEBI:597326"/>
    </cofactor>
</comment>
<evidence type="ECO:0000256" key="2">
    <source>
        <dbReference type="ARBA" id="ARBA00004924"/>
    </source>
</evidence>
<dbReference type="SUPFAM" id="SSF53686">
    <property type="entry name" value="Tryptophan synthase beta subunit-like PLP-dependent enzymes"/>
    <property type="match status" value="1"/>
</dbReference>
<dbReference type="Pfam" id="PF00291">
    <property type="entry name" value="PALP"/>
    <property type="match status" value="1"/>
</dbReference>
<dbReference type="InterPro" id="IPR023927">
    <property type="entry name" value="SbnA"/>
</dbReference>
<dbReference type="Proteomes" id="UP000319383">
    <property type="component" value="Chromosome"/>
</dbReference>
<dbReference type="PANTHER" id="PTHR10314">
    <property type="entry name" value="CYSTATHIONINE BETA-SYNTHASE"/>
    <property type="match status" value="1"/>
</dbReference>
<feature type="domain" description="Tryptophan synthase beta chain-like PALP" evidence="9">
    <location>
        <begin position="36"/>
        <end position="319"/>
    </location>
</feature>